<dbReference type="OrthoDB" id="7631574at2"/>
<dbReference type="PANTHER" id="PTHR44591">
    <property type="entry name" value="STRESS RESPONSE REGULATOR PROTEIN 1"/>
    <property type="match status" value="1"/>
</dbReference>
<dbReference type="EMBL" id="VIWO01000003">
    <property type="protein sequence ID" value="TWF41321.1"/>
    <property type="molecule type" value="Genomic_DNA"/>
</dbReference>
<evidence type="ECO:0000256" key="1">
    <source>
        <dbReference type="ARBA" id="ARBA00022553"/>
    </source>
</evidence>
<evidence type="ECO:0000313" key="6">
    <source>
        <dbReference type="Proteomes" id="UP000320811"/>
    </source>
</evidence>
<sequence>MMKPQKIMIIDDDADDRNFFQEAINNISPVIETQVCDSGIQALALFQEEKSPQPEYDYIFLDFNMPLMNGRECLIELKKILQHKLTNIIILSTSDMKEDMEDALRLGAKLFLTKPNTFQELCSMLRGVLEGQWQKLFSVPSNHDH</sequence>
<dbReference type="PROSITE" id="PS50110">
    <property type="entry name" value="RESPONSE_REGULATORY"/>
    <property type="match status" value="1"/>
</dbReference>
<keyword evidence="2" id="KW-0902">Two-component regulatory system</keyword>
<proteinExistence type="predicted"/>
<protein>
    <submittedName>
        <fullName evidence="5">CheY-like chemotaxis protein</fullName>
    </submittedName>
</protein>
<dbReference type="Pfam" id="PF00072">
    <property type="entry name" value="Response_reg"/>
    <property type="match status" value="1"/>
</dbReference>
<dbReference type="RefSeq" id="WP_145668500.1">
    <property type="nucleotide sequence ID" value="NZ_VIWO01000003.1"/>
</dbReference>
<accession>A0A561PT80</accession>
<feature type="domain" description="Response regulatory" evidence="4">
    <location>
        <begin position="6"/>
        <end position="129"/>
    </location>
</feature>
<keyword evidence="6" id="KW-1185">Reference proteome</keyword>
<dbReference type="InterPro" id="IPR050595">
    <property type="entry name" value="Bact_response_regulator"/>
</dbReference>
<dbReference type="AlphaFoldDB" id="A0A561PT80"/>
<evidence type="ECO:0000313" key="5">
    <source>
        <dbReference type="EMBL" id="TWF41321.1"/>
    </source>
</evidence>
<evidence type="ECO:0000259" key="4">
    <source>
        <dbReference type="PROSITE" id="PS50110"/>
    </source>
</evidence>
<keyword evidence="1 3" id="KW-0597">Phosphoprotein</keyword>
<feature type="modified residue" description="4-aspartylphosphate" evidence="3">
    <location>
        <position position="62"/>
    </location>
</feature>
<dbReference type="InterPro" id="IPR001789">
    <property type="entry name" value="Sig_transdc_resp-reg_receiver"/>
</dbReference>
<evidence type="ECO:0000256" key="3">
    <source>
        <dbReference type="PROSITE-ProRule" id="PRU00169"/>
    </source>
</evidence>
<evidence type="ECO:0000256" key="2">
    <source>
        <dbReference type="ARBA" id="ARBA00023012"/>
    </source>
</evidence>
<dbReference type="PANTHER" id="PTHR44591:SF14">
    <property type="entry name" value="PROTEIN PILG"/>
    <property type="match status" value="1"/>
</dbReference>
<dbReference type="SUPFAM" id="SSF52172">
    <property type="entry name" value="CheY-like"/>
    <property type="match status" value="1"/>
</dbReference>
<dbReference type="SMART" id="SM00448">
    <property type="entry name" value="REC"/>
    <property type="match status" value="1"/>
</dbReference>
<dbReference type="GO" id="GO:0000160">
    <property type="term" value="P:phosphorelay signal transduction system"/>
    <property type="evidence" value="ECO:0007669"/>
    <property type="project" value="UniProtKB-KW"/>
</dbReference>
<organism evidence="5 6">
    <name type="scientific">Chitinophaga polysaccharea</name>
    <dbReference type="NCBI Taxonomy" id="1293035"/>
    <lineage>
        <taxon>Bacteria</taxon>
        <taxon>Pseudomonadati</taxon>
        <taxon>Bacteroidota</taxon>
        <taxon>Chitinophagia</taxon>
        <taxon>Chitinophagales</taxon>
        <taxon>Chitinophagaceae</taxon>
        <taxon>Chitinophaga</taxon>
    </lineage>
</organism>
<name>A0A561PT80_9BACT</name>
<dbReference type="Gene3D" id="3.40.50.2300">
    <property type="match status" value="1"/>
</dbReference>
<dbReference type="InterPro" id="IPR011006">
    <property type="entry name" value="CheY-like_superfamily"/>
</dbReference>
<comment type="caution">
    <text evidence="5">The sequence shown here is derived from an EMBL/GenBank/DDBJ whole genome shotgun (WGS) entry which is preliminary data.</text>
</comment>
<gene>
    <name evidence="5" type="ORF">FHW36_103125</name>
</gene>
<reference evidence="5 6" key="1">
    <citation type="submission" date="2019-06" db="EMBL/GenBank/DDBJ databases">
        <title>Sorghum-associated microbial communities from plants grown in Nebraska, USA.</title>
        <authorList>
            <person name="Schachtman D."/>
        </authorList>
    </citation>
    <scope>NUCLEOTIDE SEQUENCE [LARGE SCALE GENOMIC DNA]</scope>
    <source>
        <strain evidence="5 6">1209</strain>
    </source>
</reference>
<dbReference type="Proteomes" id="UP000320811">
    <property type="component" value="Unassembled WGS sequence"/>
</dbReference>